<dbReference type="AlphaFoldDB" id="A0AAD5FJ29"/>
<dbReference type="GO" id="GO:0000175">
    <property type="term" value="F:3'-5'-RNA exonuclease activity"/>
    <property type="evidence" value="ECO:0007669"/>
    <property type="project" value="TreeGrafter"/>
</dbReference>
<organism evidence="2 3">
    <name type="scientific">Silurus asotus</name>
    <name type="common">Amur catfish</name>
    <name type="synonym">Parasilurus asotus</name>
    <dbReference type="NCBI Taxonomy" id="30991"/>
    <lineage>
        <taxon>Eukaryota</taxon>
        <taxon>Metazoa</taxon>
        <taxon>Chordata</taxon>
        <taxon>Craniata</taxon>
        <taxon>Vertebrata</taxon>
        <taxon>Euteleostomi</taxon>
        <taxon>Actinopterygii</taxon>
        <taxon>Neopterygii</taxon>
        <taxon>Teleostei</taxon>
        <taxon>Ostariophysi</taxon>
        <taxon>Siluriformes</taxon>
        <taxon>Siluridae</taxon>
        <taxon>Silurus</taxon>
    </lineage>
</organism>
<accession>A0AAD5FJ29</accession>
<sequence length="760" mass="85841">MIGSLIYYGLYPLSQLFIKLSESWWKRRPVIINGTTVCDGGANSCRRLNEQQTALLDQWCNAGNEVSEPPTHTCQERREAEGLVDSRSLLQIREVVVVQKREIKEDKEKIHLVDLMEQESELEWELESERAKTQADDCHWRSSSEDENQGLQVMATDTGRVCSAKPGGGFSGLKPSPSNALPCAGSDNHDLPNCPQESQVCSKGKESFEPTAGSAEESGSYTIPGPLNYGLYTSENAYGDDSGMRGSEAQVSSDSLLYDLSAMLSDNPPQSFTNHTWLQPAPAGWHFPVGQELSEVVYHPEPFPGTSYYNGLKKNTNFEVIWRVWEDFCQSSIPCTSSHTACVDSGTKFDFTIMSYNILAQDLLEANIELYTHCSEDVLAWENRFQNIFKELQTWEPDIICFQEAQENHFHEKIYPALIEMGYHCMYKRRTGSKTDGCAVCYKANRFKMLSVRLLEFQRHDSELLDRDNVGIVLLLQPTTIHGEDTNFPPICVANTHLLFNPRRGDVKLAQLAIVLAEIDSLVKQCKVKGLECEIILCGDFNSLPNMPLYQLIVTGKLYYHGLPYWMVSGQEDLSNKSHHRRLYAPLWPNSLGINDNCQYYDICEPQSKDTGKLHYNHDFLRQLRYCPAACVRPPDLEFIPGVTDNTPTPEETQPYPPRHFRNTICHGLNLSSVYSQNISDTDHCAVTTLHSHGATMVDYIFYSTRKGPAWACAVEEKRGLTLLGRLALLSEADLWLLNGLPNEVFPSDHLSLLAKFQLR</sequence>
<protein>
    <submittedName>
        <fullName evidence="2">Protein angel-like 1 isoform X1</fullName>
    </submittedName>
</protein>
<dbReference type="SUPFAM" id="SSF56219">
    <property type="entry name" value="DNase I-like"/>
    <property type="match status" value="1"/>
</dbReference>
<comment type="caution">
    <text evidence="2">The sequence shown here is derived from an EMBL/GenBank/DDBJ whole genome shotgun (WGS) entry which is preliminary data.</text>
</comment>
<name>A0AAD5FJ29_SILAS</name>
<dbReference type="PANTHER" id="PTHR12121:SF28">
    <property type="entry name" value="PROTEIN ANGEL HOMOLOG 1"/>
    <property type="match status" value="1"/>
</dbReference>
<dbReference type="InterPro" id="IPR050410">
    <property type="entry name" value="CCR4/nocturin_mRNA_transcr"/>
</dbReference>
<feature type="domain" description="Endonuclease/exonuclease/phosphatase" evidence="1">
    <location>
        <begin position="354"/>
        <end position="750"/>
    </location>
</feature>
<evidence type="ECO:0000313" key="3">
    <source>
        <dbReference type="Proteomes" id="UP001205998"/>
    </source>
</evidence>
<gene>
    <name evidence="2" type="ORF">C0J50_21521</name>
</gene>
<dbReference type="Gene3D" id="3.60.10.10">
    <property type="entry name" value="Endonuclease/exonuclease/phosphatase"/>
    <property type="match status" value="1"/>
</dbReference>
<dbReference type="PANTHER" id="PTHR12121">
    <property type="entry name" value="CARBON CATABOLITE REPRESSOR PROTEIN 4"/>
    <property type="match status" value="1"/>
</dbReference>
<dbReference type="InterPro" id="IPR036691">
    <property type="entry name" value="Endo/exonu/phosph_ase_sf"/>
</dbReference>
<proteinExistence type="predicted"/>
<evidence type="ECO:0000313" key="2">
    <source>
        <dbReference type="EMBL" id="KAI5618850.1"/>
    </source>
</evidence>
<keyword evidence="3" id="KW-1185">Reference proteome</keyword>
<dbReference type="EMBL" id="MU551677">
    <property type="protein sequence ID" value="KAI5618850.1"/>
    <property type="molecule type" value="Genomic_DNA"/>
</dbReference>
<dbReference type="Pfam" id="PF03372">
    <property type="entry name" value="Exo_endo_phos"/>
    <property type="match status" value="1"/>
</dbReference>
<dbReference type="InterPro" id="IPR005135">
    <property type="entry name" value="Endo/exonuclease/phosphatase"/>
</dbReference>
<dbReference type="Proteomes" id="UP001205998">
    <property type="component" value="Unassembled WGS sequence"/>
</dbReference>
<evidence type="ECO:0000259" key="1">
    <source>
        <dbReference type="Pfam" id="PF03372"/>
    </source>
</evidence>
<reference evidence="2" key="1">
    <citation type="submission" date="2018-07" db="EMBL/GenBank/DDBJ databases">
        <title>Comparative genomics of catfishes provides insights into carnivory and benthic adaptation.</title>
        <authorList>
            <person name="Zhang Y."/>
            <person name="Wang D."/>
            <person name="Peng Z."/>
            <person name="Zheng S."/>
            <person name="Shao F."/>
            <person name="Tao W."/>
        </authorList>
    </citation>
    <scope>NUCLEOTIDE SEQUENCE</scope>
    <source>
        <strain evidence="2">Chongqing</strain>
    </source>
</reference>